<evidence type="ECO:0000313" key="2">
    <source>
        <dbReference type="EMBL" id="GAT55205.1"/>
    </source>
</evidence>
<feature type="region of interest" description="Disordered" evidence="1">
    <location>
        <begin position="1"/>
        <end position="55"/>
    </location>
</feature>
<accession>A0ABQ0LVU5</accession>
<organism evidence="2 3">
    <name type="scientific">Mycena chlorophos</name>
    <name type="common">Agaric fungus</name>
    <name type="synonym">Agaricus chlorophos</name>
    <dbReference type="NCBI Taxonomy" id="658473"/>
    <lineage>
        <taxon>Eukaryota</taxon>
        <taxon>Fungi</taxon>
        <taxon>Dikarya</taxon>
        <taxon>Basidiomycota</taxon>
        <taxon>Agaricomycotina</taxon>
        <taxon>Agaricomycetes</taxon>
        <taxon>Agaricomycetidae</taxon>
        <taxon>Agaricales</taxon>
        <taxon>Marasmiineae</taxon>
        <taxon>Mycenaceae</taxon>
        <taxon>Mycena</taxon>
    </lineage>
</organism>
<proteinExistence type="predicted"/>
<evidence type="ECO:0000256" key="1">
    <source>
        <dbReference type="SAM" id="MobiDB-lite"/>
    </source>
</evidence>
<dbReference type="EMBL" id="DF848931">
    <property type="protein sequence ID" value="GAT55205.1"/>
    <property type="molecule type" value="Genomic_DNA"/>
</dbReference>
<sequence length="118" mass="13132">MSFRTLRQSIVSGARSQSSGLDAIPRRRDAATAMHDDVHPKHYTDLYDPATNSNSRSPKLRLLVFYGHRKKIQSGHPHACLFDANEGLMNGTPSARATIGYRSHRQPRVTVLALSVVH</sequence>
<dbReference type="Proteomes" id="UP000815677">
    <property type="component" value="Unassembled WGS sequence"/>
</dbReference>
<protein>
    <submittedName>
        <fullName evidence="2">Uncharacterized protein</fullName>
    </submittedName>
</protein>
<feature type="compositionally biased region" description="Basic and acidic residues" evidence="1">
    <location>
        <begin position="24"/>
        <end position="45"/>
    </location>
</feature>
<name>A0ABQ0LVU5_MYCCL</name>
<feature type="compositionally biased region" description="Polar residues" evidence="1">
    <location>
        <begin position="1"/>
        <end position="20"/>
    </location>
</feature>
<evidence type="ECO:0000313" key="3">
    <source>
        <dbReference type="Proteomes" id="UP000815677"/>
    </source>
</evidence>
<keyword evidence="3" id="KW-1185">Reference proteome</keyword>
<gene>
    <name evidence="2" type="ORF">MCHLO_11998</name>
</gene>
<reference evidence="2" key="1">
    <citation type="submission" date="2014-09" db="EMBL/GenBank/DDBJ databases">
        <title>Genome sequence of the luminous mushroom Mycena chlorophos for searching fungal bioluminescence genes.</title>
        <authorList>
            <person name="Tanaka Y."/>
            <person name="Kasuga D."/>
            <person name="Oba Y."/>
            <person name="Hase S."/>
            <person name="Sato K."/>
            <person name="Oba Y."/>
            <person name="Sakakibara Y."/>
        </authorList>
    </citation>
    <scope>NUCLEOTIDE SEQUENCE</scope>
</reference>